<evidence type="ECO:0000256" key="3">
    <source>
        <dbReference type="ARBA" id="ARBA00022985"/>
    </source>
</evidence>
<organism evidence="4 5">
    <name type="scientific">Candidatus Planktophila dulcis</name>
    <dbReference type="NCBI Taxonomy" id="1884914"/>
    <lineage>
        <taxon>Bacteria</taxon>
        <taxon>Bacillati</taxon>
        <taxon>Actinomycetota</taxon>
        <taxon>Actinomycetes</taxon>
        <taxon>Candidatus Nanopelagicales</taxon>
        <taxon>Candidatus Nanopelagicaceae</taxon>
        <taxon>Candidatus Planktophila</taxon>
    </lineage>
</organism>
<evidence type="ECO:0000313" key="4">
    <source>
        <dbReference type="EMBL" id="ASY11453.1"/>
    </source>
</evidence>
<dbReference type="SUPFAM" id="SSF53448">
    <property type="entry name" value="Nucleotide-diphospho-sugar transferases"/>
    <property type="match status" value="1"/>
</dbReference>
<accession>A0AAC9YSD3</accession>
<dbReference type="Pfam" id="PF02348">
    <property type="entry name" value="CTP_transf_3"/>
    <property type="match status" value="1"/>
</dbReference>
<keyword evidence="1" id="KW-0808">Transferase</keyword>
<keyword evidence="3" id="KW-0448">Lipopolysaccharide biosynthesis</keyword>
<reference evidence="4 5" key="1">
    <citation type="submission" date="2016-07" db="EMBL/GenBank/DDBJ databases">
        <title>High microdiversification within the ubiquitous acI lineage of Actinobacteria.</title>
        <authorList>
            <person name="Neuenschwander S.M."/>
            <person name="Salcher M."/>
            <person name="Ghai R."/>
            <person name="Pernthaler J."/>
        </authorList>
    </citation>
    <scope>NUCLEOTIDE SEQUENCE [LARGE SCALE GENOMIC DNA]</scope>
    <source>
        <strain evidence="4">MMS-21-155</strain>
    </source>
</reference>
<dbReference type="KEGG" id="plak:A1s21155_00240"/>
<dbReference type="GO" id="GO:0005829">
    <property type="term" value="C:cytosol"/>
    <property type="evidence" value="ECO:0007669"/>
    <property type="project" value="TreeGrafter"/>
</dbReference>
<keyword evidence="5" id="KW-1185">Reference proteome</keyword>
<dbReference type="Gene3D" id="3.90.550.10">
    <property type="entry name" value="Spore Coat Polysaccharide Biosynthesis Protein SpsA, Chain A"/>
    <property type="match status" value="1"/>
</dbReference>
<dbReference type="GO" id="GO:0008690">
    <property type="term" value="F:3-deoxy-manno-octulosonate cytidylyltransferase activity"/>
    <property type="evidence" value="ECO:0007669"/>
    <property type="project" value="TreeGrafter"/>
</dbReference>
<dbReference type="InterPro" id="IPR029044">
    <property type="entry name" value="Nucleotide-diphossugar_trans"/>
</dbReference>
<evidence type="ECO:0000256" key="2">
    <source>
        <dbReference type="ARBA" id="ARBA00022695"/>
    </source>
</evidence>
<dbReference type="GO" id="GO:0009103">
    <property type="term" value="P:lipopolysaccharide biosynthetic process"/>
    <property type="evidence" value="ECO:0007669"/>
    <property type="project" value="UniProtKB-KW"/>
</dbReference>
<evidence type="ECO:0000313" key="5">
    <source>
        <dbReference type="Proteomes" id="UP000217216"/>
    </source>
</evidence>
<dbReference type="GeneID" id="300656572"/>
<gene>
    <name evidence="4" type="ORF">A1s21155_00240</name>
</gene>
<dbReference type="AlphaFoldDB" id="A0AAC9YSD3"/>
<dbReference type="Proteomes" id="UP000217216">
    <property type="component" value="Chromosome"/>
</dbReference>
<dbReference type="PANTHER" id="PTHR42866:SF2">
    <property type="entry name" value="3-DEOXY-MANNO-OCTULOSONATE CYTIDYLYLTRANSFERASE, MITOCHONDRIAL"/>
    <property type="match status" value="1"/>
</dbReference>
<proteinExistence type="predicted"/>
<dbReference type="InterPro" id="IPR003329">
    <property type="entry name" value="Cytidylyl_trans"/>
</dbReference>
<evidence type="ECO:0000256" key="1">
    <source>
        <dbReference type="ARBA" id="ARBA00022679"/>
    </source>
</evidence>
<dbReference type="EMBL" id="CP016770">
    <property type="protein sequence ID" value="ASY11453.1"/>
    <property type="molecule type" value="Genomic_DNA"/>
</dbReference>
<name>A0AAC9YSD3_9ACTN</name>
<sequence>MGFCQISGDTRARIAIVIPARMDSQRLPGKALLAIKGLPMVEHVRRRGELNSSKVPVIVASGDDEILHLIAKSGGDGFRSLVDHENGTSRVFELSQQLEFTHYLVLQGDELLVLPEQIDALIESVTKNPKIDFMNLTTKLSSENEILDESIVKCITDSSGKILYIFRKSPLIGPTLNQLNLMRKICGIFIISKSALERICKSESTSLEKSQSIEQLRFLELGGSILSLETLVNFPSINLPSDIEKVNSIFDSNSDQSAILTQIITEK</sequence>
<dbReference type="PANTHER" id="PTHR42866">
    <property type="entry name" value="3-DEOXY-MANNO-OCTULOSONATE CYTIDYLYLTRANSFERASE"/>
    <property type="match status" value="1"/>
</dbReference>
<dbReference type="RefSeq" id="WP_095695894.1">
    <property type="nucleotide sequence ID" value="NZ_CP016770.1"/>
</dbReference>
<protein>
    <submittedName>
        <fullName evidence="4">3-deoxy-manno-octulosonate cytidylyltransferase (CMP-KDO synthetase)</fullName>
    </submittedName>
</protein>
<keyword evidence="2 4" id="KW-0548">Nucleotidyltransferase</keyword>